<feature type="compositionally biased region" description="Low complexity" evidence="5">
    <location>
        <begin position="485"/>
        <end position="505"/>
    </location>
</feature>
<dbReference type="OrthoDB" id="5588846at2759"/>
<dbReference type="AlphaFoldDB" id="A0A9W8AYF3"/>
<sequence>MKFNKTLEAEATTLPADWRPYLINYKGLKKKINLIVKELADMGLDHSRTTSFGPSPPQQTGNVAPTVTPENITTSLASVQSVGTETTTTSVQIPVGPLSEVNPDLESRDLLVYRLNPKTNGIHSTLVVPWFITSSTSASPDPVTTTTGTPVCSQGTIVTLKSDTTFFDTILRQLDEMCDFQKQGESEFYQRVERLMSQLGAVSSPYSKDMYLWRDIFRWYQAAEIWSHAQGDYKVAGSVERSKRRFLLFVQYLVQRAVQQQFRTSRSAATLVEFLNLNVELLSVKFFRDLNQTALVKILKKHDKRTQLRATLAFHNIVDHQAHMQFTTNLPNALYSALLGQLLTIVPQPDDYNCPLCLCISWRPVRLACSHVFCLRCLVKATNEQMADCPLCRRPGAILEATSRNLDTALENFLKLYFPREIRRRKVQLDKEYARMEIRAVLGSHAHPAFVPDENEDDADEEEMNEIQELMKIFQTAETTAFTRPSVIKPSPSLSSKSDNSGTPK</sequence>
<dbReference type="PANTHER" id="PTHR23327:SF51">
    <property type="entry name" value="TRANSCRIPTIONAL REGULATOR OF YEAST FORM ADHERENCE 3"/>
    <property type="match status" value="1"/>
</dbReference>
<dbReference type="Pfam" id="PF03105">
    <property type="entry name" value="SPX"/>
    <property type="match status" value="2"/>
</dbReference>
<comment type="caution">
    <text evidence="8">The sequence shown here is derived from an EMBL/GenBank/DDBJ whole genome shotgun (WGS) entry which is preliminary data.</text>
</comment>
<dbReference type="PROSITE" id="PS51382">
    <property type="entry name" value="SPX"/>
    <property type="match status" value="1"/>
</dbReference>
<proteinExistence type="predicted"/>
<keyword evidence="1" id="KW-0479">Metal-binding</keyword>
<dbReference type="Proteomes" id="UP001150925">
    <property type="component" value="Unassembled WGS sequence"/>
</dbReference>
<protein>
    <recommendedName>
        <fullName evidence="10">SPX domain-containing protein</fullName>
    </recommendedName>
</protein>
<reference evidence="8" key="1">
    <citation type="submission" date="2022-07" db="EMBL/GenBank/DDBJ databases">
        <title>Phylogenomic reconstructions and comparative analyses of Kickxellomycotina fungi.</title>
        <authorList>
            <person name="Reynolds N.K."/>
            <person name="Stajich J.E."/>
            <person name="Barry K."/>
            <person name="Grigoriev I.V."/>
            <person name="Crous P."/>
            <person name="Smith M.E."/>
        </authorList>
    </citation>
    <scope>NUCLEOTIDE SEQUENCE</scope>
    <source>
        <strain evidence="8">RSA 1196</strain>
    </source>
</reference>
<organism evidence="8 9">
    <name type="scientific">Dispira parvispora</name>
    <dbReference type="NCBI Taxonomy" id="1520584"/>
    <lineage>
        <taxon>Eukaryota</taxon>
        <taxon>Fungi</taxon>
        <taxon>Fungi incertae sedis</taxon>
        <taxon>Zoopagomycota</taxon>
        <taxon>Kickxellomycotina</taxon>
        <taxon>Dimargaritomycetes</taxon>
        <taxon>Dimargaritales</taxon>
        <taxon>Dimargaritaceae</taxon>
        <taxon>Dispira</taxon>
    </lineage>
</organism>
<keyword evidence="9" id="KW-1185">Reference proteome</keyword>
<evidence type="ECO:0000313" key="9">
    <source>
        <dbReference type="Proteomes" id="UP001150925"/>
    </source>
</evidence>
<evidence type="ECO:0008006" key="10">
    <source>
        <dbReference type="Google" id="ProtNLM"/>
    </source>
</evidence>
<evidence type="ECO:0000256" key="3">
    <source>
        <dbReference type="ARBA" id="ARBA00022833"/>
    </source>
</evidence>
<accession>A0A9W8AYF3</accession>
<name>A0A9W8AYF3_9FUNG</name>
<dbReference type="PROSITE" id="PS50089">
    <property type="entry name" value="ZF_RING_2"/>
    <property type="match status" value="1"/>
</dbReference>
<keyword evidence="2 4" id="KW-0863">Zinc-finger</keyword>
<dbReference type="InterPro" id="IPR013083">
    <property type="entry name" value="Znf_RING/FYVE/PHD"/>
</dbReference>
<dbReference type="InterPro" id="IPR004331">
    <property type="entry name" value="SPX_dom"/>
</dbReference>
<evidence type="ECO:0000256" key="2">
    <source>
        <dbReference type="ARBA" id="ARBA00022771"/>
    </source>
</evidence>
<gene>
    <name evidence="8" type="ORF">IWQ62_000407</name>
</gene>
<feature type="domain" description="RING-type" evidence="6">
    <location>
        <begin position="354"/>
        <end position="393"/>
    </location>
</feature>
<evidence type="ECO:0000259" key="6">
    <source>
        <dbReference type="PROSITE" id="PS50089"/>
    </source>
</evidence>
<dbReference type="PANTHER" id="PTHR23327">
    <property type="entry name" value="RING FINGER PROTEIN 127"/>
    <property type="match status" value="1"/>
</dbReference>
<keyword evidence="3" id="KW-0862">Zinc</keyword>
<evidence type="ECO:0000256" key="1">
    <source>
        <dbReference type="ARBA" id="ARBA00022723"/>
    </source>
</evidence>
<dbReference type="Gene3D" id="3.30.40.10">
    <property type="entry name" value="Zinc/RING finger domain, C3HC4 (zinc finger)"/>
    <property type="match status" value="1"/>
</dbReference>
<evidence type="ECO:0000256" key="5">
    <source>
        <dbReference type="SAM" id="MobiDB-lite"/>
    </source>
</evidence>
<dbReference type="EMBL" id="JANBPY010000025">
    <property type="protein sequence ID" value="KAJ1969768.1"/>
    <property type="molecule type" value="Genomic_DNA"/>
</dbReference>
<dbReference type="SUPFAM" id="SSF57850">
    <property type="entry name" value="RING/U-box"/>
    <property type="match status" value="1"/>
</dbReference>
<evidence type="ECO:0000256" key="4">
    <source>
        <dbReference type="PROSITE-ProRule" id="PRU00175"/>
    </source>
</evidence>
<dbReference type="SMART" id="SM00184">
    <property type="entry name" value="RING"/>
    <property type="match status" value="1"/>
</dbReference>
<evidence type="ECO:0000313" key="8">
    <source>
        <dbReference type="EMBL" id="KAJ1969768.1"/>
    </source>
</evidence>
<feature type="domain" description="SPX" evidence="7">
    <location>
        <begin position="1"/>
        <end position="316"/>
    </location>
</feature>
<dbReference type="PROSITE" id="PS00518">
    <property type="entry name" value="ZF_RING_1"/>
    <property type="match status" value="1"/>
</dbReference>
<feature type="region of interest" description="Disordered" evidence="5">
    <location>
        <begin position="481"/>
        <end position="505"/>
    </location>
</feature>
<dbReference type="InterPro" id="IPR017907">
    <property type="entry name" value="Znf_RING_CS"/>
</dbReference>
<dbReference type="GO" id="GO:0008270">
    <property type="term" value="F:zinc ion binding"/>
    <property type="evidence" value="ECO:0007669"/>
    <property type="project" value="UniProtKB-KW"/>
</dbReference>
<dbReference type="InterPro" id="IPR001841">
    <property type="entry name" value="Znf_RING"/>
</dbReference>
<evidence type="ECO:0000259" key="7">
    <source>
        <dbReference type="PROSITE" id="PS51382"/>
    </source>
</evidence>